<dbReference type="AlphaFoldDB" id="U5D0Y8"/>
<gene>
    <name evidence="1" type="ORF">AMTR_s00032p00243100</name>
</gene>
<name>U5D0Y8_AMBTC</name>
<dbReference type="GO" id="GO:2000008">
    <property type="term" value="P:regulation of protein localization to cell surface"/>
    <property type="evidence" value="ECO:0000318"/>
    <property type="project" value="GO_Central"/>
</dbReference>
<sequence>MNSFNTDSLFSLLSTNKVKKDRGEAAAARVIKAAAQPVAPPSGVPRSYKCWNAYNEFAYEILAYYDEAILPSERICKAFEALNPNCFPAMFIDFGLDLGTAKRLKVYCDAGAAPAPQPSA</sequence>
<dbReference type="GO" id="GO:0031982">
    <property type="term" value="C:vesicle"/>
    <property type="evidence" value="ECO:0000318"/>
    <property type="project" value="GO_Central"/>
</dbReference>
<dbReference type="Proteomes" id="UP000017836">
    <property type="component" value="Unassembled WGS sequence"/>
</dbReference>
<dbReference type="GO" id="GO:0009567">
    <property type="term" value="P:double fertilization forming a zygote and endosperm"/>
    <property type="evidence" value="ECO:0000318"/>
    <property type="project" value="GO_Central"/>
</dbReference>
<dbReference type="HOGENOM" id="CLU_2187472_0_0_1"/>
<evidence type="ECO:0008006" key="3">
    <source>
        <dbReference type="Google" id="ProtNLM"/>
    </source>
</evidence>
<dbReference type="EMBL" id="KI392518">
    <property type="protein sequence ID" value="ERN15037.1"/>
    <property type="molecule type" value="Genomic_DNA"/>
</dbReference>
<protein>
    <recommendedName>
        <fullName evidence="3">Prolamin-like domain-containing protein</fullName>
    </recommendedName>
</protein>
<accession>U5D0Y8</accession>
<dbReference type="Gramene" id="ERN15037">
    <property type="protein sequence ID" value="ERN15037"/>
    <property type="gene ID" value="AMTR_s00032p00243100"/>
</dbReference>
<proteinExistence type="predicted"/>
<reference evidence="2" key="1">
    <citation type="journal article" date="2013" name="Science">
        <title>The Amborella genome and the evolution of flowering plants.</title>
        <authorList>
            <consortium name="Amborella Genome Project"/>
        </authorList>
    </citation>
    <scope>NUCLEOTIDE SEQUENCE [LARGE SCALE GENOMIC DNA]</scope>
</reference>
<dbReference type="GO" id="GO:0080155">
    <property type="term" value="P:regulation of double fertilization forming a zygote and endosperm"/>
    <property type="evidence" value="ECO:0000318"/>
    <property type="project" value="GO_Central"/>
</dbReference>
<evidence type="ECO:0000313" key="1">
    <source>
        <dbReference type="EMBL" id="ERN15037.1"/>
    </source>
</evidence>
<dbReference type="GO" id="GO:0005576">
    <property type="term" value="C:extracellular region"/>
    <property type="evidence" value="ECO:0000318"/>
    <property type="project" value="GO_Central"/>
</dbReference>
<evidence type="ECO:0000313" key="2">
    <source>
        <dbReference type="Proteomes" id="UP000017836"/>
    </source>
</evidence>
<keyword evidence="2" id="KW-1185">Reference proteome</keyword>
<organism evidence="1 2">
    <name type="scientific">Amborella trichopoda</name>
    <dbReference type="NCBI Taxonomy" id="13333"/>
    <lineage>
        <taxon>Eukaryota</taxon>
        <taxon>Viridiplantae</taxon>
        <taxon>Streptophyta</taxon>
        <taxon>Embryophyta</taxon>
        <taxon>Tracheophyta</taxon>
        <taxon>Spermatophyta</taxon>
        <taxon>Magnoliopsida</taxon>
        <taxon>Amborellales</taxon>
        <taxon>Amborellaceae</taxon>
        <taxon>Amborella</taxon>
    </lineage>
</organism>